<sequence length="315" mass="34924">SDFCIQEEIPDARRSPIPPRLLLRSLLRLAGGGSINSRHLCFAQHPARGKRKRSTMEQQQTLEHRMGDWYSMPDLGLRGHWFTIPLDYGSPGGAKISVFTREVVLGMLLISTPRRSARPRPRPRSRPRPPPGDEGLAHHLHLQRRPELVDLHKDENLNVTLVGHSLGACLATLSAFDNVENGLSKVGDQPEFPVCAVVFGSPQVGDATFVARLGRLPNLRVLHVRNKIDLILQYPSGVLGYMSIGEQLVGHQEVVVPEVFEEPQRLAQPTGTPARGGGMEGEGQRQRRRMGIRAGREEEQEDMAEALNLPPGRCS</sequence>
<protein>
    <recommendedName>
        <fullName evidence="6">Phospholipase A1</fullName>
        <ecNumber evidence="6">3.1.1.-</ecNumber>
    </recommendedName>
</protein>
<evidence type="ECO:0000256" key="6">
    <source>
        <dbReference type="RuleBase" id="RU367093"/>
    </source>
</evidence>
<dbReference type="EC" id="3.1.1.-" evidence="6"/>
<keyword evidence="4 6" id="KW-0442">Lipid degradation</keyword>
<dbReference type="Pfam" id="PF01764">
    <property type="entry name" value="Lipase_3"/>
    <property type="match status" value="1"/>
</dbReference>
<dbReference type="GO" id="GO:0008970">
    <property type="term" value="F:phospholipase A1 activity"/>
    <property type="evidence" value="ECO:0007669"/>
    <property type="project" value="UniProtKB-UniRule"/>
</dbReference>
<evidence type="ECO:0000256" key="1">
    <source>
        <dbReference type="ARBA" id="ARBA00003523"/>
    </source>
</evidence>
<evidence type="ECO:0000256" key="3">
    <source>
        <dbReference type="ARBA" id="ARBA00022801"/>
    </source>
</evidence>
<reference evidence="9" key="1">
    <citation type="submission" date="2017-07" db="EMBL/GenBank/DDBJ databases">
        <title>Taro Niue Genome Assembly and Annotation.</title>
        <authorList>
            <person name="Atibalentja N."/>
            <person name="Keating K."/>
            <person name="Fields C.J."/>
        </authorList>
    </citation>
    <scope>NUCLEOTIDE SEQUENCE</scope>
    <source>
        <strain evidence="9">Niue_2</strain>
        <tissue evidence="9">Leaf</tissue>
    </source>
</reference>
<evidence type="ECO:0000256" key="7">
    <source>
        <dbReference type="SAM" id="MobiDB-lite"/>
    </source>
</evidence>
<feature type="region of interest" description="Disordered" evidence="7">
    <location>
        <begin position="263"/>
        <end position="315"/>
    </location>
</feature>
<dbReference type="PANTHER" id="PTHR31828:SF10">
    <property type="entry name" value="PHOSPHOLIPASE A1-IIDELTA"/>
    <property type="match status" value="1"/>
</dbReference>
<dbReference type="SUPFAM" id="SSF53474">
    <property type="entry name" value="alpha/beta-Hydrolases"/>
    <property type="match status" value="1"/>
</dbReference>
<dbReference type="Gene3D" id="3.40.50.1820">
    <property type="entry name" value="alpha/beta hydrolase"/>
    <property type="match status" value="1"/>
</dbReference>
<dbReference type="GO" id="GO:0016042">
    <property type="term" value="P:lipid catabolic process"/>
    <property type="evidence" value="ECO:0007669"/>
    <property type="project" value="UniProtKB-UniRule"/>
</dbReference>
<evidence type="ECO:0000256" key="5">
    <source>
        <dbReference type="ARBA" id="ARBA00023098"/>
    </source>
</evidence>
<feature type="region of interest" description="Disordered" evidence="7">
    <location>
        <begin position="114"/>
        <end position="137"/>
    </location>
</feature>
<accession>A0A843W588</accession>
<feature type="non-terminal residue" evidence="9">
    <location>
        <position position="315"/>
    </location>
</feature>
<feature type="domain" description="Fungal lipase-type" evidence="8">
    <location>
        <begin position="151"/>
        <end position="236"/>
    </location>
</feature>
<keyword evidence="5 6" id="KW-0443">Lipid metabolism</keyword>
<dbReference type="PANTHER" id="PTHR31828">
    <property type="entry name" value="PHOSPHOLIPASE A1-IIGAMMA"/>
    <property type="match status" value="1"/>
</dbReference>
<evidence type="ECO:0000256" key="2">
    <source>
        <dbReference type="ARBA" id="ARBA00010701"/>
    </source>
</evidence>
<feature type="compositionally biased region" description="Basic residues" evidence="7">
    <location>
        <begin position="115"/>
        <end position="127"/>
    </location>
</feature>
<dbReference type="InterPro" id="IPR029058">
    <property type="entry name" value="AB_hydrolase_fold"/>
</dbReference>
<name>A0A843W588_COLES</name>
<organism evidence="9 10">
    <name type="scientific">Colocasia esculenta</name>
    <name type="common">Wild taro</name>
    <name type="synonym">Arum esculentum</name>
    <dbReference type="NCBI Taxonomy" id="4460"/>
    <lineage>
        <taxon>Eukaryota</taxon>
        <taxon>Viridiplantae</taxon>
        <taxon>Streptophyta</taxon>
        <taxon>Embryophyta</taxon>
        <taxon>Tracheophyta</taxon>
        <taxon>Spermatophyta</taxon>
        <taxon>Magnoliopsida</taxon>
        <taxon>Liliopsida</taxon>
        <taxon>Araceae</taxon>
        <taxon>Aroideae</taxon>
        <taxon>Colocasieae</taxon>
        <taxon>Colocasia</taxon>
    </lineage>
</organism>
<dbReference type="InterPro" id="IPR002921">
    <property type="entry name" value="Fungal_lipase-type"/>
</dbReference>
<proteinExistence type="inferred from homology"/>
<dbReference type="AlphaFoldDB" id="A0A843W588"/>
<keyword evidence="10" id="KW-1185">Reference proteome</keyword>
<gene>
    <name evidence="9" type="ORF">Taro_035261</name>
</gene>
<evidence type="ECO:0000259" key="8">
    <source>
        <dbReference type="Pfam" id="PF01764"/>
    </source>
</evidence>
<dbReference type="Proteomes" id="UP000652761">
    <property type="component" value="Unassembled WGS sequence"/>
</dbReference>
<keyword evidence="3 6" id="KW-0378">Hydrolase</keyword>
<evidence type="ECO:0000313" key="10">
    <source>
        <dbReference type="Proteomes" id="UP000652761"/>
    </source>
</evidence>
<comment type="function">
    <text evidence="1 6">Acylhydrolase that catalyzes the hydrolysis of phospholipids at the sn-1 position.</text>
</comment>
<evidence type="ECO:0000313" key="9">
    <source>
        <dbReference type="EMBL" id="MQM02497.1"/>
    </source>
</evidence>
<evidence type="ECO:0000256" key="4">
    <source>
        <dbReference type="ARBA" id="ARBA00022963"/>
    </source>
</evidence>
<comment type="caution">
    <text evidence="9">The sequence shown here is derived from an EMBL/GenBank/DDBJ whole genome shotgun (WGS) entry which is preliminary data.</text>
</comment>
<dbReference type="InterPro" id="IPR033556">
    <property type="entry name" value="PLA"/>
</dbReference>
<comment type="similarity">
    <text evidence="2 6">Belongs to the AB hydrolase superfamily. Lipase family.</text>
</comment>
<dbReference type="OrthoDB" id="1898734at2759"/>
<dbReference type="EMBL" id="NMUH01002864">
    <property type="protein sequence ID" value="MQM02497.1"/>
    <property type="molecule type" value="Genomic_DNA"/>
</dbReference>
<feature type="non-terminal residue" evidence="9">
    <location>
        <position position="1"/>
    </location>
</feature>